<accession>A0ABP0RR28</accession>
<evidence type="ECO:0000313" key="3">
    <source>
        <dbReference type="Proteomes" id="UP001642484"/>
    </source>
</evidence>
<name>A0ABP0RR28_9DINO</name>
<reference evidence="2 3" key="1">
    <citation type="submission" date="2024-02" db="EMBL/GenBank/DDBJ databases">
        <authorList>
            <person name="Chen Y."/>
            <person name="Shah S."/>
            <person name="Dougan E. K."/>
            <person name="Thang M."/>
            <person name="Chan C."/>
        </authorList>
    </citation>
    <scope>NUCLEOTIDE SEQUENCE [LARGE SCALE GENOMIC DNA]</scope>
</reference>
<feature type="compositionally biased region" description="Basic residues" evidence="1">
    <location>
        <begin position="439"/>
        <end position="449"/>
    </location>
</feature>
<evidence type="ECO:0000313" key="2">
    <source>
        <dbReference type="EMBL" id="CAK9103079.1"/>
    </source>
</evidence>
<feature type="region of interest" description="Disordered" evidence="1">
    <location>
        <begin position="351"/>
        <end position="399"/>
    </location>
</feature>
<dbReference type="Gene3D" id="1.25.40.10">
    <property type="entry name" value="Tetratricopeptide repeat domain"/>
    <property type="match status" value="1"/>
</dbReference>
<dbReference type="InterPro" id="IPR011990">
    <property type="entry name" value="TPR-like_helical_dom_sf"/>
</dbReference>
<dbReference type="Proteomes" id="UP001642484">
    <property type="component" value="Unassembled WGS sequence"/>
</dbReference>
<protein>
    <submittedName>
        <fullName evidence="2">Uncharacterized protein</fullName>
    </submittedName>
</protein>
<comment type="caution">
    <text evidence="2">The sequence shown here is derived from an EMBL/GenBank/DDBJ whole genome shotgun (WGS) entry which is preliminary data.</text>
</comment>
<feature type="region of interest" description="Disordered" evidence="1">
    <location>
        <begin position="414"/>
        <end position="449"/>
    </location>
</feature>
<keyword evidence="3" id="KW-1185">Reference proteome</keyword>
<sequence>MCLVQCSDWEPHFLQLSQPFSYVPQAKTMMLASLQGAAGNGPRILTLVRKAEQSLGSRRELCNIYSAAIEAYQCPKAVEDEAYRELCVKYMLELCHVDVNEAREFHNRQRAFGVNSDARMYHARATLEEREGDETKAMKILQEGLRCGARPAELLKKQIARLLSRDSLKQVASEVRTQADCAVQTDEVAPSRPSSSWPTDRPTLAERVLRSLERMNRTCCLFDVFGAWKDLRDAAVQLRREALFDALRTQLDMAQRRTRAAEVATSTGARGPLRAWVLLILRTWRSAAELWRQRQRLAEVAFQEELRRRAFRVLLAWRNFHEKTPREPVQPVAAPMLESLLVDLQPKEKLLSRTRQRSPLRTAEQRNANGAVLTAQRSPRAEGDEEDEPKRPTLLRGPERFFYDTSSYTGCARYGGPMIVDKKENLRETNPAERGAVRSPRRRHSKVER</sequence>
<dbReference type="EMBL" id="CAXAMN010026461">
    <property type="protein sequence ID" value="CAK9103079.1"/>
    <property type="molecule type" value="Genomic_DNA"/>
</dbReference>
<evidence type="ECO:0000256" key="1">
    <source>
        <dbReference type="SAM" id="MobiDB-lite"/>
    </source>
</evidence>
<gene>
    <name evidence="2" type="ORF">CCMP2556_LOCUS48443</name>
</gene>
<organism evidence="2 3">
    <name type="scientific">Durusdinium trenchii</name>
    <dbReference type="NCBI Taxonomy" id="1381693"/>
    <lineage>
        <taxon>Eukaryota</taxon>
        <taxon>Sar</taxon>
        <taxon>Alveolata</taxon>
        <taxon>Dinophyceae</taxon>
        <taxon>Suessiales</taxon>
        <taxon>Symbiodiniaceae</taxon>
        <taxon>Durusdinium</taxon>
    </lineage>
</organism>
<feature type="compositionally biased region" description="Basic and acidic residues" evidence="1">
    <location>
        <begin position="420"/>
        <end position="431"/>
    </location>
</feature>
<proteinExistence type="predicted"/>